<sequence length="287" mass="32400">MATEAPVLDTAFPVGKFARVWNGEYRLHYHELNRPNGRPSLLFLHGSGPGASGYSNFRHNYPVMAEAGYHVIAVDYLGYGHSDKPRDFDYSTENQVSMLHELMQQLGVSQVIPVGNSLGGFYGHAYALTYPNEVPKIISMAPGGVHEESTRPFSPGLQAMVAAVAKGPQNFTRESFRELLKLIVKDERHLTDQVISERLPIAQSQPIEIYTRAIHRPVWERLHEIKVPVLAFWGYHDQFLSVNHAFIMQEKIEHCRVIISNQAGHWFMIEEAELFNSACLAFLAEQG</sequence>
<dbReference type="EMBL" id="NWUF01000005">
    <property type="protein sequence ID" value="PCE42972.1"/>
    <property type="molecule type" value="Genomic_DNA"/>
</dbReference>
<dbReference type="SUPFAM" id="SSF53474">
    <property type="entry name" value="alpha/beta-Hydrolases"/>
    <property type="match status" value="1"/>
</dbReference>
<dbReference type="Pfam" id="PF00561">
    <property type="entry name" value="Abhydrolase_1"/>
    <property type="match status" value="1"/>
</dbReference>
<organism evidence="2 3">
    <name type="scientific">Rhizorhabdus dicambivorans</name>
    <dbReference type="NCBI Taxonomy" id="1850238"/>
    <lineage>
        <taxon>Bacteria</taxon>
        <taxon>Pseudomonadati</taxon>
        <taxon>Pseudomonadota</taxon>
        <taxon>Alphaproteobacteria</taxon>
        <taxon>Sphingomonadales</taxon>
        <taxon>Sphingomonadaceae</taxon>
        <taxon>Rhizorhabdus</taxon>
    </lineage>
</organism>
<dbReference type="InterPro" id="IPR000639">
    <property type="entry name" value="Epox_hydrolase-like"/>
</dbReference>
<dbReference type="InterPro" id="IPR000073">
    <property type="entry name" value="AB_hydrolase_1"/>
</dbReference>
<dbReference type="AlphaFoldDB" id="A0A2A4FZ25"/>
<dbReference type="Proteomes" id="UP000218934">
    <property type="component" value="Unassembled WGS sequence"/>
</dbReference>
<proteinExistence type="predicted"/>
<name>A0A2A4FZ25_9SPHN</name>
<dbReference type="OrthoDB" id="8680283at2"/>
<dbReference type="KEGG" id="rdi:CMV14_16820"/>
<protein>
    <submittedName>
        <fullName evidence="2">3-oxoacyl-ACP reductase</fullName>
    </submittedName>
</protein>
<dbReference type="PRINTS" id="PR00412">
    <property type="entry name" value="EPOXHYDRLASE"/>
</dbReference>
<keyword evidence="3" id="KW-1185">Reference proteome</keyword>
<feature type="domain" description="AB hydrolase-1" evidence="1">
    <location>
        <begin position="39"/>
        <end position="271"/>
    </location>
</feature>
<evidence type="ECO:0000259" key="1">
    <source>
        <dbReference type="Pfam" id="PF00561"/>
    </source>
</evidence>
<dbReference type="Gene3D" id="3.40.50.1820">
    <property type="entry name" value="alpha/beta hydrolase"/>
    <property type="match status" value="1"/>
</dbReference>
<dbReference type="RefSeq" id="WP_083216100.1">
    <property type="nucleotide sequence ID" value="NZ_CP023449.1"/>
</dbReference>
<dbReference type="GO" id="GO:0016020">
    <property type="term" value="C:membrane"/>
    <property type="evidence" value="ECO:0007669"/>
    <property type="project" value="TreeGrafter"/>
</dbReference>
<dbReference type="InterPro" id="IPR029058">
    <property type="entry name" value="AB_hydrolase_fold"/>
</dbReference>
<comment type="caution">
    <text evidence="2">The sequence shown here is derived from an EMBL/GenBank/DDBJ whole genome shotgun (WGS) entry which is preliminary data.</text>
</comment>
<dbReference type="PRINTS" id="PR00111">
    <property type="entry name" value="ABHYDROLASE"/>
</dbReference>
<dbReference type="PANTHER" id="PTHR43798:SF5">
    <property type="entry name" value="MONOACYLGLYCEROL LIPASE ABHD6"/>
    <property type="match status" value="1"/>
</dbReference>
<evidence type="ECO:0000313" key="2">
    <source>
        <dbReference type="EMBL" id="PCE42972.1"/>
    </source>
</evidence>
<reference evidence="2 3" key="1">
    <citation type="submission" date="2017-09" db="EMBL/GenBank/DDBJ databases">
        <title>The Catabolism of 3,6-Dichlorosalicylic acid is Initiated by the Cytochrome P450 Monooxygenase DsmABC in Rhizorhabdus dicambivorans Ndbn-20.</title>
        <authorList>
            <person name="Na L."/>
        </authorList>
    </citation>
    <scope>NUCLEOTIDE SEQUENCE [LARGE SCALE GENOMIC DNA]</scope>
    <source>
        <strain evidence="2 3">Ndbn-20m</strain>
    </source>
</reference>
<dbReference type="InterPro" id="IPR050266">
    <property type="entry name" value="AB_hydrolase_sf"/>
</dbReference>
<dbReference type="GO" id="GO:0047372">
    <property type="term" value="F:monoacylglycerol lipase activity"/>
    <property type="evidence" value="ECO:0007669"/>
    <property type="project" value="TreeGrafter"/>
</dbReference>
<evidence type="ECO:0000313" key="3">
    <source>
        <dbReference type="Proteomes" id="UP000218934"/>
    </source>
</evidence>
<dbReference type="GO" id="GO:0046464">
    <property type="term" value="P:acylglycerol catabolic process"/>
    <property type="evidence" value="ECO:0007669"/>
    <property type="project" value="TreeGrafter"/>
</dbReference>
<accession>A0A2A4FZ25</accession>
<dbReference type="PANTHER" id="PTHR43798">
    <property type="entry name" value="MONOACYLGLYCEROL LIPASE"/>
    <property type="match status" value="1"/>
</dbReference>
<gene>
    <name evidence="2" type="ORF">COO09_06605</name>
</gene>